<proteinExistence type="predicted"/>
<dbReference type="OrthoDB" id="581870at2"/>
<dbReference type="RefSeq" id="WP_087487372.1">
    <property type="nucleotide sequence ID" value="NZ_CP015579.1"/>
</dbReference>
<evidence type="ECO:0000256" key="5">
    <source>
        <dbReference type="ARBA" id="ARBA00022989"/>
    </source>
</evidence>
<keyword evidence="2" id="KW-1003">Cell membrane</keyword>
<dbReference type="AlphaFoldDB" id="A0A1Y0LG30"/>
<evidence type="ECO:0000256" key="3">
    <source>
        <dbReference type="ARBA" id="ARBA00022692"/>
    </source>
</evidence>
<evidence type="ECO:0000256" key="1">
    <source>
        <dbReference type="ARBA" id="ARBA00004651"/>
    </source>
</evidence>
<feature type="transmembrane region" description="Helical" evidence="7">
    <location>
        <begin position="71"/>
        <end position="88"/>
    </location>
</feature>
<sequence>MDLTLWCYFAAACFGLALTPGPNAMLVVTHSVKFGPSLTLYTIVGGVVTFMVLMVISVLGISALLKVVPSLLHYIKLAGGAYLLGLGIKQWMQRSVEITGKTGNSGKLMLFLQGVAAAASNPKVFLFFGAFLSQFINPQQALAGQLVVMVLTFALAESVTETIVSLTAGRFRHFLLSYGQQFSRFCGTVFIIIGGCFLLVAE</sequence>
<dbReference type="GO" id="GO:0005886">
    <property type="term" value="C:plasma membrane"/>
    <property type="evidence" value="ECO:0007669"/>
    <property type="project" value="UniProtKB-SubCell"/>
</dbReference>
<keyword evidence="10" id="KW-1185">Reference proteome</keyword>
<name>A0A1Y0LG30_TATCI</name>
<keyword evidence="3 7" id="KW-0812">Transmembrane</keyword>
<evidence type="ECO:0000256" key="2">
    <source>
        <dbReference type="ARBA" id="ARBA00022475"/>
    </source>
</evidence>
<evidence type="ECO:0000313" key="9">
    <source>
        <dbReference type="EMBL" id="ARU97024.1"/>
    </source>
</evidence>
<accession>A0A1Y0LG30</accession>
<reference evidence="10 11" key="1">
    <citation type="submission" date="2016-05" db="EMBL/GenBank/DDBJ databases">
        <title>Complete genome sequence of two 2,5-diketo-D-glunonic acid producing strain Tatumella citrea.</title>
        <authorList>
            <person name="Duan C."/>
            <person name="Yang J."/>
            <person name="Yang S."/>
        </authorList>
    </citation>
    <scope>NUCLEOTIDE SEQUENCE [LARGE SCALE GENOMIC DNA]</scope>
    <source>
        <strain evidence="9 10">ATCC 39140</strain>
        <strain evidence="8 11">DSM 13699</strain>
    </source>
</reference>
<dbReference type="PANTHER" id="PTHR30086">
    <property type="entry name" value="ARGININE EXPORTER PROTEIN ARGO"/>
    <property type="match status" value="1"/>
</dbReference>
<feature type="transmembrane region" description="Helical" evidence="7">
    <location>
        <begin position="6"/>
        <end position="28"/>
    </location>
</feature>
<dbReference type="KEGG" id="tci:A7K98_03735"/>
<feature type="transmembrane region" description="Helical" evidence="7">
    <location>
        <begin position="142"/>
        <end position="164"/>
    </location>
</feature>
<evidence type="ECO:0000256" key="4">
    <source>
        <dbReference type="ARBA" id="ARBA00022970"/>
    </source>
</evidence>
<organism evidence="8 11">
    <name type="scientific">Tatumella citrea</name>
    <name type="common">Pantoea citrea</name>
    <dbReference type="NCBI Taxonomy" id="53336"/>
    <lineage>
        <taxon>Bacteria</taxon>
        <taxon>Pseudomonadati</taxon>
        <taxon>Pseudomonadota</taxon>
        <taxon>Gammaproteobacteria</taxon>
        <taxon>Enterobacterales</taxon>
        <taxon>Erwiniaceae</taxon>
        <taxon>Tatumella</taxon>
    </lineage>
</organism>
<keyword evidence="5 7" id="KW-1133">Transmembrane helix</keyword>
<protein>
    <submittedName>
        <fullName evidence="8">Lysine transporter LysE</fullName>
    </submittedName>
</protein>
<feature type="transmembrane region" description="Helical" evidence="7">
    <location>
        <begin position="185"/>
        <end position="201"/>
    </location>
</feature>
<evidence type="ECO:0000313" key="10">
    <source>
        <dbReference type="Proteomes" id="UP000195729"/>
    </source>
</evidence>
<dbReference type="InterPro" id="IPR001123">
    <property type="entry name" value="LeuE-type"/>
</dbReference>
<evidence type="ECO:0000256" key="7">
    <source>
        <dbReference type="SAM" id="Phobius"/>
    </source>
</evidence>
<feature type="transmembrane region" description="Helical" evidence="7">
    <location>
        <begin position="108"/>
        <end position="136"/>
    </location>
</feature>
<evidence type="ECO:0000313" key="11">
    <source>
        <dbReference type="Proteomes" id="UP000195814"/>
    </source>
</evidence>
<comment type="subcellular location">
    <subcellularLocation>
        <location evidence="1">Cell membrane</location>
        <topology evidence="1">Multi-pass membrane protein</topology>
    </subcellularLocation>
</comment>
<keyword evidence="6 7" id="KW-0472">Membrane</keyword>
<dbReference type="PIRSF" id="PIRSF006324">
    <property type="entry name" value="LeuE"/>
    <property type="match status" value="1"/>
</dbReference>
<evidence type="ECO:0000313" key="8">
    <source>
        <dbReference type="EMBL" id="ARU92986.1"/>
    </source>
</evidence>
<feature type="transmembrane region" description="Helical" evidence="7">
    <location>
        <begin position="40"/>
        <end position="65"/>
    </location>
</feature>
<dbReference type="GO" id="GO:0015171">
    <property type="term" value="F:amino acid transmembrane transporter activity"/>
    <property type="evidence" value="ECO:0007669"/>
    <property type="project" value="TreeGrafter"/>
</dbReference>
<dbReference type="PANTHER" id="PTHR30086:SF20">
    <property type="entry name" value="ARGININE EXPORTER PROTEIN ARGO-RELATED"/>
    <property type="match status" value="1"/>
</dbReference>
<dbReference type="Proteomes" id="UP000195814">
    <property type="component" value="Chromosome"/>
</dbReference>
<gene>
    <name evidence="8" type="ORF">A7K98_03735</name>
    <name evidence="9" type="ORF">A7K99_03735</name>
</gene>
<dbReference type="Pfam" id="PF01810">
    <property type="entry name" value="LysE"/>
    <property type="match status" value="1"/>
</dbReference>
<dbReference type="EMBL" id="CP015579">
    <property type="protein sequence ID" value="ARU92986.1"/>
    <property type="molecule type" value="Genomic_DNA"/>
</dbReference>
<evidence type="ECO:0000256" key="6">
    <source>
        <dbReference type="ARBA" id="ARBA00023136"/>
    </source>
</evidence>
<keyword evidence="4" id="KW-0813">Transport</keyword>
<keyword evidence="4" id="KW-0029">Amino-acid transport</keyword>
<dbReference type="Proteomes" id="UP000195729">
    <property type="component" value="Chromosome"/>
</dbReference>
<dbReference type="EMBL" id="CP015581">
    <property type="protein sequence ID" value="ARU97024.1"/>
    <property type="molecule type" value="Genomic_DNA"/>
</dbReference>